<dbReference type="InterPro" id="IPR041698">
    <property type="entry name" value="Methyltransf_25"/>
</dbReference>
<reference evidence="4 5" key="1">
    <citation type="submission" date="2011-07" db="EMBL/GenBank/DDBJ databases">
        <title>The Genome Sequence of Prevotella oulorum F0390.</title>
        <authorList>
            <consortium name="The Broad Institute Genome Sequencing Platform"/>
            <consortium name="The Broad Institute Genome Sequencing Center for Infectious Disease"/>
            <person name="Earl A."/>
            <person name="Ward D."/>
            <person name="Feldgarden M."/>
            <person name="Gevers D."/>
            <person name="Izard J."/>
            <person name="Ganesan A."/>
            <person name="Baranova O.V."/>
            <person name="Blanton J.M."/>
            <person name="Tanner A.C."/>
            <person name="Dewhirst F.E."/>
            <person name="Young S.K."/>
            <person name="Zeng Q."/>
            <person name="Gargeya S."/>
            <person name="Fitzgerald M."/>
            <person name="Haas B."/>
            <person name="Abouelleil A."/>
            <person name="Alvarado L."/>
            <person name="Arachchi H.M."/>
            <person name="Berlin A."/>
            <person name="Brown A."/>
            <person name="Chapman S.B."/>
            <person name="Chen Z."/>
            <person name="Dunbar C."/>
            <person name="Freedman E."/>
            <person name="Gearin G."/>
            <person name="Gellesch M."/>
            <person name="Goldberg J."/>
            <person name="Griggs A."/>
            <person name="Gujja S."/>
            <person name="Heiman D."/>
            <person name="Howarth C."/>
            <person name="Larson L."/>
            <person name="Lui A."/>
            <person name="MacDonald P.J.P."/>
            <person name="Mehta T."/>
            <person name="Montmayeur A."/>
            <person name="Murphy C."/>
            <person name="Neiman D."/>
            <person name="Pearson M."/>
            <person name="Priest M."/>
            <person name="Roberts A."/>
            <person name="Saif S."/>
            <person name="Shea T."/>
            <person name="Shenoy N."/>
            <person name="Sisk P."/>
            <person name="Stolte C."/>
            <person name="Sykes S."/>
            <person name="Wortman J."/>
            <person name="Nusbaum C."/>
            <person name="Birren B."/>
        </authorList>
    </citation>
    <scope>NUCLEOTIDE SEQUENCE [LARGE SCALE GENOMIC DNA]</scope>
    <source>
        <strain evidence="4 5">F0390</strain>
    </source>
</reference>
<dbReference type="PANTHER" id="PTHR44942:SF4">
    <property type="entry name" value="METHYLTRANSFERASE TYPE 11 DOMAIN-CONTAINING PROTEIN"/>
    <property type="match status" value="1"/>
</dbReference>
<gene>
    <name evidence="4" type="ORF">HMPREF9431_02040</name>
</gene>
<organism evidence="4 5">
    <name type="scientific">Segatella oulorum F0390</name>
    <dbReference type="NCBI Taxonomy" id="702438"/>
    <lineage>
        <taxon>Bacteria</taxon>
        <taxon>Pseudomonadati</taxon>
        <taxon>Bacteroidota</taxon>
        <taxon>Bacteroidia</taxon>
        <taxon>Bacteroidales</taxon>
        <taxon>Prevotellaceae</taxon>
        <taxon>Segatella</taxon>
    </lineage>
</organism>
<evidence type="ECO:0000259" key="3">
    <source>
        <dbReference type="Pfam" id="PF13649"/>
    </source>
</evidence>
<dbReference type="InterPro" id="IPR029063">
    <property type="entry name" value="SAM-dependent_MTases_sf"/>
</dbReference>
<proteinExistence type="predicted"/>
<evidence type="ECO:0000256" key="2">
    <source>
        <dbReference type="ARBA" id="ARBA00022679"/>
    </source>
</evidence>
<keyword evidence="2" id="KW-0808">Transferase</keyword>
<dbReference type="CDD" id="cd02440">
    <property type="entry name" value="AdoMet_MTases"/>
    <property type="match status" value="1"/>
</dbReference>
<dbReference type="EMBL" id="ADGI01000062">
    <property type="protein sequence ID" value="EGV29288.1"/>
    <property type="molecule type" value="Genomic_DNA"/>
</dbReference>
<dbReference type="GO" id="GO:0008168">
    <property type="term" value="F:methyltransferase activity"/>
    <property type="evidence" value="ECO:0007669"/>
    <property type="project" value="UniProtKB-KW"/>
</dbReference>
<evidence type="ECO:0000313" key="5">
    <source>
        <dbReference type="Proteomes" id="UP000005141"/>
    </source>
</evidence>
<dbReference type="PATRIC" id="fig|702438.4.peg.2125"/>
<accession>G1WDY9</accession>
<dbReference type="SUPFAM" id="SSF53335">
    <property type="entry name" value="S-adenosyl-L-methionine-dependent methyltransferases"/>
    <property type="match status" value="1"/>
</dbReference>
<dbReference type="Gene3D" id="3.40.50.150">
    <property type="entry name" value="Vaccinia Virus protein VP39"/>
    <property type="match status" value="1"/>
</dbReference>
<dbReference type="PANTHER" id="PTHR44942">
    <property type="entry name" value="METHYLTRANSF_11 DOMAIN-CONTAINING PROTEIN"/>
    <property type="match status" value="1"/>
</dbReference>
<dbReference type="InterPro" id="IPR051052">
    <property type="entry name" value="Diverse_substrate_MTase"/>
</dbReference>
<dbReference type="GO" id="GO:0032259">
    <property type="term" value="P:methylation"/>
    <property type="evidence" value="ECO:0007669"/>
    <property type="project" value="UniProtKB-KW"/>
</dbReference>
<dbReference type="eggNOG" id="COG2227">
    <property type="taxonomic scope" value="Bacteria"/>
</dbReference>
<dbReference type="HOGENOM" id="CLU_1137249_0_0_10"/>
<feature type="domain" description="Methyltransferase" evidence="3">
    <location>
        <begin position="47"/>
        <end position="140"/>
    </location>
</feature>
<dbReference type="OrthoDB" id="9791837at2"/>
<keyword evidence="1" id="KW-0489">Methyltransferase</keyword>
<dbReference type="Proteomes" id="UP000005141">
    <property type="component" value="Unassembled WGS sequence"/>
</dbReference>
<keyword evidence="5" id="KW-1185">Reference proteome</keyword>
<sequence length="244" mass="28116">MKKNWEDVLSLYVDRTISPDGRDTFESTQVLSNRIFDFASIKTGDMILDLGCGWGKSLQPFVSRFRSVIGVDISKENIARAKAVYAQEAHVSFMSGCIQDLELPKNSADLIISSLVQHQVNRADWSKLFKAVAQAMKADGEMVMADEVILFDPEAYPERFDEVYRYLLERTTPADVYEHHIKPYLKEEHIYTWQDMKENTLPEYWFYSVKDLKSTLKNAGLELTDVQDITPFFGLLKIRHQTIS</sequence>
<dbReference type="AlphaFoldDB" id="G1WDY9"/>
<dbReference type="Pfam" id="PF13649">
    <property type="entry name" value="Methyltransf_25"/>
    <property type="match status" value="1"/>
</dbReference>
<evidence type="ECO:0000256" key="1">
    <source>
        <dbReference type="ARBA" id="ARBA00022603"/>
    </source>
</evidence>
<evidence type="ECO:0000313" key="4">
    <source>
        <dbReference type="EMBL" id="EGV29288.1"/>
    </source>
</evidence>
<protein>
    <recommendedName>
        <fullName evidence="3">Methyltransferase domain-containing protein</fullName>
    </recommendedName>
</protein>
<name>G1WDY9_9BACT</name>
<comment type="caution">
    <text evidence="4">The sequence shown here is derived from an EMBL/GenBank/DDBJ whole genome shotgun (WGS) entry which is preliminary data.</text>
</comment>
<dbReference type="RefSeq" id="WP_004381112.1">
    <property type="nucleotide sequence ID" value="NZ_JH114217.1"/>
</dbReference>
<dbReference type="GeneID" id="95426604"/>